<dbReference type="PANTHER" id="PTHR46601:SF2">
    <property type="entry name" value="UBIQUITIN-LIKE PROTEASE FAMILY PROFILE DOMAIN-CONTAINING PROTEIN"/>
    <property type="match status" value="1"/>
</dbReference>
<keyword evidence="2" id="KW-1185">Reference proteome</keyword>
<dbReference type="PANTHER" id="PTHR46601">
    <property type="entry name" value="ULP_PROTEASE DOMAIN-CONTAINING PROTEIN"/>
    <property type="match status" value="1"/>
</dbReference>
<dbReference type="Proteomes" id="UP001152795">
    <property type="component" value="Unassembled WGS sequence"/>
</dbReference>
<name>A0A7D9HAD0_PARCT</name>
<dbReference type="EMBL" id="CACRXK020000060">
    <property type="protein sequence ID" value="CAB3977642.1"/>
    <property type="molecule type" value="Genomic_DNA"/>
</dbReference>
<gene>
    <name evidence="1" type="ORF">PACLA_8A017433</name>
</gene>
<accession>A0A7D9HAD0</accession>
<sequence>MGRNKIFAKNLNGEINHDFSDQVIIQGKVQAVTWYVWGKDGDDKLCKMVKEGTTDDLFDHLCSILPEFLQHCHVKRNQADSYNKEREAVGCEDFDKSFALLQVDFSENYTCAHWKQDQVSLFTAALWFDGKLHPTVIASDDLNHGKETVVSYIDYLLDTLPATVKSISIWSDGPSSQFKNRFLVAAISSLQEKHKINIIWNYFATSHGKGPVDGIGGSVKRQVWMDVSNRKSIVTDATSFCTTAKQISNVDVVGMKTDEIEERNANLKLTEVFDDAPLVKGIKSFHHIKIIDSVCHGYAMTKDAKNDSYKSADEFIVSGWCVVEYDNQLFPGEIQTVVGEKYEVSAMIKAGRYWKWPAQEDKIFYLRDQIVKGLNPPILVNAREHYDFPDFE</sequence>
<evidence type="ECO:0000313" key="2">
    <source>
        <dbReference type="Proteomes" id="UP001152795"/>
    </source>
</evidence>
<dbReference type="AlphaFoldDB" id="A0A7D9HAD0"/>
<organism evidence="1 2">
    <name type="scientific">Paramuricea clavata</name>
    <name type="common">Red gorgonian</name>
    <name type="synonym">Violescent sea-whip</name>
    <dbReference type="NCBI Taxonomy" id="317549"/>
    <lineage>
        <taxon>Eukaryota</taxon>
        <taxon>Metazoa</taxon>
        <taxon>Cnidaria</taxon>
        <taxon>Anthozoa</taxon>
        <taxon>Octocorallia</taxon>
        <taxon>Malacalcyonacea</taxon>
        <taxon>Plexauridae</taxon>
        <taxon>Paramuricea</taxon>
    </lineage>
</organism>
<comment type="caution">
    <text evidence="1">The sequence shown here is derived from an EMBL/GenBank/DDBJ whole genome shotgun (WGS) entry which is preliminary data.</text>
</comment>
<proteinExistence type="predicted"/>
<reference evidence="1" key="1">
    <citation type="submission" date="2020-04" db="EMBL/GenBank/DDBJ databases">
        <authorList>
            <person name="Alioto T."/>
            <person name="Alioto T."/>
            <person name="Gomez Garrido J."/>
        </authorList>
    </citation>
    <scope>NUCLEOTIDE SEQUENCE</scope>
    <source>
        <strain evidence="1">A484AB</strain>
    </source>
</reference>
<evidence type="ECO:0000313" key="1">
    <source>
        <dbReference type="EMBL" id="CAB3977642.1"/>
    </source>
</evidence>
<dbReference type="OrthoDB" id="5984309at2759"/>
<protein>
    <submittedName>
        <fullName evidence="1">Uncharacterized protein</fullName>
    </submittedName>
</protein>